<dbReference type="OrthoDB" id="4981285at2"/>
<accession>A0A1G9CZH4</accession>
<dbReference type="Proteomes" id="UP000198701">
    <property type="component" value="Unassembled WGS sequence"/>
</dbReference>
<gene>
    <name evidence="2" type="ORF">SAMN05216282_10821</name>
</gene>
<evidence type="ECO:0000313" key="3">
    <source>
        <dbReference type="Proteomes" id="UP000198701"/>
    </source>
</evidence>
<dbReference type="AlphaFoldDB" id="A0A1G9CZH4"/>
<dbReference type="STRING" id="386301.SAMN05216282_10821"/>
<organism evidence="2 3">
    <name type="scientific">Cryobacterium psychrotolerans</name>
    <dbReference type="NCBI Taxonomy" id="386301"/>
    <lineage>
        <taxon>Bacteria</taxon>
        <taxon>Bacillati</taxon>
        <taxon>Actinomycetota</taxon>
        <taxon>Actinomycetes</taxon>
        <taxon>Micrococcales</taxon>
        <taxon>Microbacteriaceae</taxon>
        <taxon>Cryobacterium</taxon>
    </lineage>
</organism>
<name>A0A1G9CZH4_9MICO</name>
<evidence type="ECO:0000256" key="1">
    <source>
        <dbReference type="SAM" id="MobiDB-lite"/>
    </source>
</evidence>
<dbReference type="RefSeq" id="WP_092323259.1">
    <property type="nucleotide sequence ID" value="NZ_FNFU01000008.1"/>
</dbReference>
<protein>
    <submittedName>
        <fullName evidence="2">Uncharacterized protein</fullName>
    </submittedName>
</protein>
<feature type="region of interest" description="Disordered" evidence="1">
    <location>
        <begin position="91"/>
        <end position="111"/>
    </location>
</feature>
<proteinExistence type="predicted"/>
<sequence>MEWWFPIGLAGFVLLGYLANRLGWIDLSNKNHRPGGGGSIVSIGDEVFAPARHEAAIELDRQSVLPAPAPLAGDPAADKVYDGRITIQLRDDHQLRDDEPRIDRRPGPDPS</sequence>
<keyword evidence="3" id="KW-1185">Reference proteome</keyword>
<dbReference type="EMBL" id="FNFU01000008">
    <property type="protein sequence ID" value="SDK57098.1"/>
    <property type="molecule type" value="Genomic_DNA"/>
</dbReference>
<evidence type="ECO:0000313" key="2">
    <source>
        <dbReference type="EMBL" id="SDK57098.1"/>
    </source>
</evidence>
<reference evidence="2 3" key="1">
    <citation type="submission" date="2016-10" db="EMBL/GenBank/DDBJ databases">
        <authorList>
            <person name="de Groot N.N."/>
        </authorList>
    </citation>
    <scope>NUCLEOTIDE SEQUENCE [LARGE SCALE GENOMIC DNA]</scope>
    <source>
        <strain evidence="2 3">CGMCC 1.5382</strain>
    </source>
</reference>